<organism evidence="2">
    <name type="scientific">Anguilla anguilla</name>
    <name type="common">European freshwater eel</name>
    <name type="synonym">Muraena anguilla</name>
    <dbReference type="NCBI Taxonomy" id="7936"/>
    <lineage>
        <taxon>Eukaryota</taxon>
        <taxon>Metazoa</taxon>
        <taxon>Chordata</taxon>
        <taxon>Craniata</taxon>
        <taxon>Vertebrata</taxon>
        <taxon>Euteleostomi</taxon>
        <taxon>Actinopterygii</taxon>
        <taxon>Neopterygii</taxon>
        <taxon>Teleostei</taxon>
        <taxon>Anguilliformes</taxon>
        <taxon>Anguillidae</taxon>
        <taxon>Anguilla</taxon>
    </lineage>
</organism>
<reference evidence="2" key="2">
    <citation type="journal article" date="2015" name="Fish Shellfish Immunol.">
        <title>Early steps in the European eel (Anguilla anguilla)-Vibrio vulnificus interaction in the gills: Role of the RtxA13 toxin.</title>
        <authorList>
            <person name="Callol A."/>
            <person name="Pajuelo D."/>
            <person name="Ebbesson L."/>
            <person name="Teles M."/>
            <person name="MacKenzie S."/>
            <person name="Amaro C."/>
        </authorList>
    </citation>
    <scope>NUCLEOTIDE SEQUENCE</scope>
</reference>
<dbReference type="AlphaFoldDB" id="A0A0E9RLS6"/>
<feature type="transmembrane region" description="Helical" evidence="1">
    <location>
        <begin position="15"/>
        <end position="33"/>
    </location>
</feature>
<keyword evidence="1" id="KW-0472">Membrane</keyword>
<evidence type="ECO:0000256" key="1">
    <source>
        <dbReference type="SAM" id="Phobius"/>
    </source>
</evidence>
<name>A0A0E9RLS6_ANGAN</name>
<proteinExistence type="predicted"/>
<dbReference type="EMBL" id="GBXM01078528">
    <property type="protein sequence ID" value="JAH30049.1"/>
    <property type="molecule type" value="Transcribed_RNA"/>
</dbReference>
<sequence length="43" mass="5082">MKHALNYHHPIPTHFLLYLIPLFTHLLLVSPFHSNHCPRSPLQ</sequence>
<keyword evidence="1" id="KW-0812">Transmembrane</keyword>
<keyword evidence="1" id="KW-1133">Transmembrane helix</keyword>
<protein>
    <submittedName>
        <fullName evidence="2">Uncharacterized protein</fullName>
    </submittedName>
</protein>
<accession>A0A0E9RLS6</accession>
<reference evidence="2" key="1">
    <citation type="submission" date="2014-11" db="EMBL/GenBank/DDBJ databases">
        <authorList>
            <person name="Amaro Gonzalez C."/>
        </authorList>
    </citation>
    <scope>NUCLEOTIDE SEQUENCE</scope>
</reference>
<evidence type="ECO:0000313" key="2">
    <source>
        <dbReference type="EMBL" id="JAH30049.1"/>
    </source>
</evidence>